<dbReference type="Gene3D" id="3.40.50.620">
    <property type="entry name" value="HUPs"/>
    <property type="match status" value="2"/>
</dbReference>
<comment type="similarity">
    <text evidence="10">Belongs to the class-I aminoacyl-tRNA synthetase family. IleS type 2 subfamily.</text>
</comment>
<comment type="catalytic activity">
    <reaction evidence="9 10">
        <text>tRNA(Ile) + L-isoleucine + ATP = L-isoleucyl-tRNA(Ile) + AMP + diphosphate</text>
        <dbReference type="Rhea" id="RHEA:11060"/>
        <dbReference type="Rhea" id="RHEA-COMP:9666"/>
        <dbReference type="Rhea" id="RHEA-COMP:9695"/>
        <dbReference type="ChEBI" id="CHEBI:30616"/>
        <dbReference type="ChEBI" id="CHEBI:33019"/>
        <dbReference type="ChEBI" id="CHEBI:58045"/>
        <dbReference type="ChEBI" id="CHEBI:78442"/>
        <dbReference type="ChEBI" id="CHEBI:78528"/>
        <dbReference type="ChEBI" id="CHEBI:456215"/>
        <dbReference type="EC" id="6.1.1.5"/>
    </reaction>
</comment>
<dbReference type="InterPro" id="IPR033709">
    <property type="entry name" value="Anticodon_Ile_ABEc"/>
</dbReference>
<evidence type="ECO:0000256" key="10">
    <source>
        <dbReference type="HAMAP-Rule" id="MF_02003"/>
    </source>
</evidence>
<evidence type="ECO:0000256" key="7">
    <source>
        <dbReference type="ARBA" id="ARBA00022917"/>
    </source>
</evidence>
<proteinExistence type="inferred from homology"/>
<reference evidence="13 14" key="1">
    <citation type="submission" date="2016-10" db="EMBL/GenBank/DDBJ databases">
        <authorList>
            <person name="Varghese N."/>
            <person name="Submissions S."/>
        </authorList>
    </citation>
    <scope>NUCLEOTIDE SEQUENCE [LARGE SCALE GENOMIC DNA]</scope>
    <source>
        <strain evidence="13 14">DSM 16643</strain>
    </source>
</reference>
<dbReference type="PANTHER" id="PTHR42780">
    <property type="entry name" value="SOLEUCYL-TRNA SYNTHETASE"/>
    <property type="match status" value="1"/>
</dbReference>
<dbReference type="OrthoDB" id="30823at2157"/>
<evidence type="ECO:0000256" key="8">
    <source>
        <dbReference type="ARBA" id="ARBA00023146"/>
    </source>
</evidence>
<sequence length="1079" mass="124475">MPIKEAEKSYDHDKIEKKVQKFWKEEDTFKKVTELRENGPRYSFLDGPPYCSGKIHLGTAWNKVIKDSYLRYKSMNGFSLRRQAGWDMHGLPIEHKVEQLMGIKSKQEIEDDIGIAAFVDKCREFAIENKIAMEEEFDQLGVWMDWDDPYMTLDPQYMESSWWTLKRANEQNLLVNDQRVISWCPHCGTALAAAEIEYEDKVDPSIFIKFPVKGEENTYFLVWTTTPWTLPANMAICANPEFDYVYVKKDGEVLILAENLMEEVLGKQVKIHRTKIPAENEDEEDQIIEEKEVLYEVLKTVKGEELVGMDYDYILADEIPKQMELDSEIENVHKILSGDHVELGEGTGFVHTAPGHGPEDFEVGQKYGLPIFCPVGEDGCFTEDAGKYADKFTKDENPQIIEDLENKGLMYRAETIEHRYGVCWRCKTPIIYIATKQWFLKVTDIKQKMLDEIGKVEWVPKWAGEGRFYDWVDNARDWTISRQRFWGIPIPIWECPDCGEIKVIGSLDELKSEALTEIDVSDAELIHRPYVDEVEVKCDNCGKPIKRIHDVLDVWIDSGVAGWASLYYPQQKDKFEDWFPYDFITEGHDQTRGWFYSQLGTGVISMGQSPYQKVLMHGFVLDENGNKMSKSLGNVVAPEEVIEKYGADVLRFYLLWASKPWDDLKFVWDELLNINKMFNILWNIYVFSTTYMSLDDFNPVELSEDDIILRAEDRWIISKANTLVKEVAEDLDKLFFHKATRKINNFILEDLSRWYVRLIRGRTWVESDDPDKLGAYYSLYTALIKLISVLCPIAPHVSEEIYENLVKGVNPDAPESIHMNDWGYDEDKIDTELEAKMDVVREVIDASIRARDIAQYKLRWPVSDITVVSQDEDVLKAIEELEDIIKDQSNTKDVLCASEFEKLSFNAKPNLKNLGPRLKGDMGKVMNALKNGDGNQIKAELEANGSVTIEGHELSGDDILFDSELPDDFVSSEFEGGNVFVNTNITLEIRQEAMARELIRRIQDMRKDLDLDVEANINVDVESSSEFKDLIVPQVEFISHEVRANSFIITDSEECSKDSKDYTKEWDIEGEKVIISINK</sequence>
<dbReference type="GO" id="GO:0000049">
    <property type="term" value="F:tRNA binding"/>
    <property type="evidence" value="ECO:0007669"/>
    <property type="project" value="InterPro"/>
</dbReference>
<dbReference type="Gene3D" id="3.90.740.10">
    <property type="entry name" value="Valyl/Leucyl/Isoleucyl-tRNA synthetase, editing domain"/>
    <property type="match status" value="1"/>
</dbReference>
<feature type="short sequence motif" description="'KMSKS' region" evidence="10">
    <location>
        <begin position="627"/>
        <end position="631"/>
    </location>
</feature>
<dbReference type="STRING" id="230361.sm9_2245"/>
<dbReference type="GO" id="GO:0005737">
    <property type="term" value="C:cytoplasm"/>
    <property type="evidence" value="ECO:0007669"/>
    <property type="project" value="UniProtKB-SubCell"/>
</dbReference>
<keyword evidence="7 10" id="KW-0648">Protein biosynthesis</keyword>
<dbReference type="SUPFAM" id="SSF50677">
    <property type="entry name" value="ValRS/IleRS/LeuRS editing domain"/>
    <property type="match status" value="1"/>
</dbReference>
<dbReference type="GO" id="GO:0004822">
    <property type="term" value="F:isoleucine-tRNA ligase activity"/>
    <property type="evidence" value="ECO:0007669"/>
    <property type="project" value="UniProtKB-UniRule"/>
</dbReference>
<dbReference type="InterPro" id="IPR002300">
    <property type="entry name" value="aa-tRNA-synth_Ia"/>
</dbReference>
<evidence type="ECO:0000256" key="1">
    <source>
        <dbReference type="ARBA" id="ARBA00022490"/>
    </source>
</evidence>
<dbReference type="GO" id="GO:0008270">
    <property type="term" value="F:zinc ion binding"/>
    <property type="evidence" value="ECO:0007669"/>
    <property type="project" value="UniProtKB-UniRule"/>
</dbReference>
<dbReference type="SUPFAM" id="SSF47323">
    <property type="entry name" value="Anticodon-binding domain of a subclass of class I aminoacyl-tRNA synthetases"/>
    <property type="match status" value="1"/>
</dbReference>
<evidence type="ECO:0000313" key="14">
    <source>
        <dbReference type="Proteomes" id="UP000323439"/>
    </source>
</evidence>
<dbReference type="GO" id="GO:0005524">
    <property type="term" value="F:ATP binding"/>
    <property type="evidence" value="ECO:0007669"/>
    <property type="project" value="UniProtKB-UniRule"/>
</dbReference>
<feature type="domain" description="Methionyl/Valyl/Leucyl/Isoleucyl-tRNA synthetase anticodon-binding" evidence="12">
    <location>
        <begin position="713"/>
        <end position="863"/>
    </location>
</feature>
<dbReference type="EC" id="6.1.1.5" evidence="10"/>
<dbReference type="CDD" id="cd07961">
    <property type="entry name" value="Anticodon_Ia_Ile_ABEc"/>
    <property type="match status" value="1"/>
</dbReference>
<organism evidence="13 14">
    <name type="scientific">Methanobrevibacter millerae</name>
    <dbReference type="NCBI Taxonomy" id="230361"/>
    <lineage>
        <taxon>Archaea</taxon>
        <taxon>Methanobacteriati</taxon>
        <taxon>Methanobacteriota</taxon>
        <taxon>Methanomada group</taxon>
        <taxon>Methanobacteria</taxon>
        <taxon>Methanobacteriales</taxon>
        <taxon>Methanobacteriaceae</taxon>
        <taxon>Methanobrevibacter</taxon>
    </lineage>
</organism>
<dbReference type="InterPro" id="IPR002301">
    <property type="entry name" value="Ile-tRNA-ligase"/>
</dbReference>
<evidence type="ECO:0000256" key="5">
    <source>
        <dbReference type="ARBA" id="ARBA00022833"/>
    </source>
</evidence>
<dbReference type="FunFam" id="3.40.50.620:FF:000286">
    <property type="entry name" value="Isoleucine--tRNA ligase"/>
    <property type="match status" value="1"/>
</dbReference>
<name>A0A1G5W1M3_9EURY</name>
<evidence type="ECO:0000259" key="11">
    <source>
        <dbReference type="Pfam" id="PF00133"/>
    </source>
</evidence>
<comment type="domain">
    <text evidence="10">IleRS has two distinct active sites: one for aminoacylation and one for editing. The misactivated valine is translocated from the active site to the editing site, which sterically excludes the correctly activated isoleucine. The single editing site contains two valyl binding pockets, one specific for each substrate (Val-AMP or Val-tRNA(Ile)).</text>
</comment>
<dbReference type="HAMAP" id="MF_02003">
    <property type="entry name" value="Ile_tRNA_synth_type2"/>
    <property type="match status" value="1"/>
</dbReference>
<keyword evidence="6 10" id="KW-0067">ATP-binding</keyword>
<keyword evidence="1 10" id="KW-0963">Cytoplasm</keyword>
<protein>
    <recommendedName>
        <fullName evidence="10">Isoleucine--tRNA ligase</fullName>
        <ecNumber evidence="10">6.1.1.5</ecNumber>
    </recommendedName>
    <alternativeName>
        <fullName evidence="10">Isoleucyl-tRNA synthetase</fullName>
        <shortName evidence="10">IleRS</shortName>
    </alternativeName>
</protein>
<evidence type="ECO:0000256" key="3">
    <source>
        <dbReference type="ARBA" id="ARBA00022723"/>
    </source>
</evidence>
<dbReference type="RefSeq" id="WP_149731648.1">
    <property type="nucleotide sequence ID" value="NZ_FMXB01000007.1"/>
</dbReference>
<dbReference type="PRINTS" id="PR00984">
    <property type="entry name" value="TRNASYNTHILE"/>
</dbReference>
<dbReference type="Pfam" id="PF08264">
    <property type="entry name" value="Anticodon_1"/>
    <property type="match status" value="1"/>
</dbReference>
<dbReference type="Pfam" id="PF00133">
    <property type="entry name" value="tRNA-synt_1"/>
    <property type="match status" value="1"/>
</dbReference>
<evidence type="ECO:0000259" key="12">
    <source>
        <dbReference type="Pfam" id="PF08264"/>
    </source>
</evidence>
<dbReference type="FunFam" id="1.10.730.10:FF:000033">
    <property type="entry name" value="Valine--tRNA ligase"/>
    <property type="match status" value="1"/>
</dbReference>
<dbReference type="EMBL" id="FMXB01000007">
    <property type="protein sequence ID" value="SDA52020.1"/>
    <property type="molecule type" value="Genomic_DNA"/>
</dbReference>
<dbReference type="InterPro" id="IPR013155">
    <property type="entry name" value="M/V/L/I-tRNA-synth_anticd-bd"/>
</dbReference>
<evidence type="ECO:0000256" key="4">
    <source>
        <dbReference type="ARBA" id="ARBA00022741"/>
    </source>
</evidence>
<dbReference type="PROSITE" id="PS00178">
    <property type="entry name" value="AA_TRNA_LIGASE_I"/>
    <property type="match status" value="1"/>
</dbReference>
<keyword evidence="2 10" id="KW-0436">Ligase</keyword>
<dbReference type="Proteomes" id="UP000323439">
    <property type="component" value="Unassembled WGS sequence"/>
</dbReference>
<dbReference type="PANTHER" id="PTHR42780:SF1">
    <property type="entry name" value="ISOLEUCINE--TRNA LIGASE, CYTOPLASMIC"/>
    <property type="match status" value="1"/>
</dbReference>
<feature type="domain" description="Aminoacyl-tRNA synthetase class Ia" evidence="11">
    <location>
        <begin position="19"/>
        <end position="665"/>
    </location>
</feature>
<dbReference type="InterPro" id="IPR023586">
    <property type="entry name" value="Ile-tRNA-ligase_type2"/>
</dbReference>
<evidence type="ECO:0000256" key="2">
    <source>
        <dbReference type="ARBA" id="ARBA00022598"/>
    </source>
</evidence>
<dbReference type="InterPro" id="IPR009080">
    <property type="entry name" value="tRNAsynth_Ia_anticodon-bd"/>
</dbReference>
<dbReference type="Gene3D" id="1.10.730.10">
    <property type="entry name" value="Isoleucyl-tRNA Synthetase, Domain 1"/>
    <property type="match status" value="1"/>
</dbReference>
<comment type="function">
    <text evidence="10">Catalyzes the attachment of isoleucine to tRNA(Ile). As IleRS can inadvertently accommodate and process structurally similar amino acids such as valine, to avoid such errors it has two additional distinct tRNA(Ile)-dependent editing activities. One activity is designated as 'pretransfer' editing and involves the hydrolysis of activated Val-AMP. The other activity is designated 'posttransfer' editing and involves deacylation of mischarged Val-tRNA(Ile).</text>
</comment>
<evidence type="ECO:0000313" key="13">
    <source>
        <dbReference type="EMBL" id="SDA52020.1"/>
    </source>
</evidence>
<dbReference type="AlphaFoldDB" id="A0A1G5W1M3"/>
<evidence type="ECO:0000256" key="6">
    <source>
        <dbReference type="ARBA" id="ARBA00022840"/>
    </source>
</evidence>
<comment type="subcellular location">
    <subcellularLocation>
        <location evidence="10">Cytoplasm</location>
    </subcellularLocation>
</comment>
<keyword evidence="4 10" id="KW-0547">Nucleotide-binding</keyword>
<dbReference type="InterPro" id="IPR009008">
    <property type="entry name" value="Val/Leu/Ile-tRNA-synth_edit"/>
</dbReference>
<dbReference type="SUPFAM" id="SSF52374">
    <property type="entry name" value="Nucleotidylyl transferase"/>
    <property type="match status" value="1"/>
</dbReference>
<accession>A0A1G5W1M3</accession>
<dbReference type="NCBIfam" id="TIGR00392">
    <property type="entry name" value="ileS"/>
    <property type="match status" value="1"/>
</dbReference>
<dbReference type="GO" id="GO:0002161">
    <property type="term" value="F:aminoacyl-tRNA deacylase activity"/>
    <property type="evidence" value="ECO:0007669"/>
    <property type="project" value="InterPro"/>
</dbReference>
<keyword evidence="8 10" id="KW-0030">Aminoacyl-tRNA synthetase</keyword>
<keyword evidence="5 10" id="KW-0862">Zinc</keyword>
<dbReference type="CDD" id="cd00818">
    <property type="entry name" value="IleRS_core"/>
    <property type="match status" value="1"/>
</dbReference>
<feature type="short sequence motif" description="'HIGH' region" evidence="10">
    <location>
        <begin position="49"/>
        <end position="59"/>
    </location>
</feature>
<gene>
    <name evidence="10" type="primary">ileS</name>
    <name evidence="13" type="ORF">SAMN02910315_01073</name>
</gene>
<dbReference type="Pfam" id="PF19302">
    <property type="entry name" value="DUF5915"/>
    <property type="match status" value="1"/>
</dbReference>
<dbReference type="GO" id="GO:0006428">
    <property type="term" value="P:isoleucyl-tRNA aminoacylation"/>
    <property type="evidence" value="ECO:0007669"/>
    <property type="project" value="UniProtKB-UniRule"/>
</dbReference>
<keyword evidence="3 10" id="KW-0479">Metal-binding</keyword>
<comment type="subunit">
    <text evidence="10">Monomer.</text>
</comment>
<keyword evidence="14" id="KW-1185">Reference proteome</keyword>
<comment type="cofactor">
    <cofactor evidence="10">
        <name>Zn(2+)</name>
        <dbReference type="ChEBI" id="CHEBI:29105"/>
    </cofactor>
</comment>
<feature type="binding site" evidence="10">
    <location>
        <position position="630"/>
    </location>
    <ligand>
        <name>ATP</name>
        <dbReference type="ChEBI" id="CHEBI:30616"/>
    </ligand>
</feature>
<evidence type="ECO:0000256" key="9">
    <source>
        <dbReference type="ARBA" id="ARBA00048359"/>
    </source>
</evidence>
<dbReference type="InterPro" id="IPR001412">
    <property type="entry name" value="aa-tRNA-synth_I_CS"/>
</dbReference>
<dbReference type="InterPro" id="IPR014729">
    <property type="entry name" value="Rossmann-like_a/b/a_fold"/>
</dbReference>